<evidence type="ECO:0000256" key="2">
    <source>
        <dbReference type="SAM" id="SignalP"/>
    </source>
</evidence>
<sequence>MNRFFTTFLIFLLVSSPCFSCTEVVAHAESIAQKSETMDGLNHSEKLSNIENKGSNVSSKEIGSESSDSTDTQENGLTETIEKTGSDGLPMHSTSEAQSHESAAITNSSHESEHESEELTITFQTTVGQLFENGGTSLQVSKRKGERLTATDIPSFINPVSFAGWQLEGKIYSNEALQNVDLDHDQILQAVFKQGVSVRSSASLVDLSIKDIIASADPSRLVAVPSPAGDGETYAEYANSVDGFRQALFDMCQNGNGGEFALYVGSGGTLTLPADLTAKTIPSTVDSSNITFYALQGKVSRLILTGHANDPITDATTLPSGSRRVDFSTNNYFGSDIVFRNIDYRGSTIYMNGHSLFLNGGAVGNGFAIYGGTNSGDLEGNPTIHVNNTGSGTWNIYGGNQSGGTLKGNVTININNTVSGISTIAGGANVGTIDGNTKVAIKQLNGTLTNYYGGGVGSSATNSANVTGNVATTIATKNANFLLGTFVGGVQYGTIDGRINSTVSGNGGWNGMTNRFIGGSYYGNIGSEPAKDAIVTNLDSSLYSTGRATFEGGNRYSGTIKGNIVNTVKAGPSAGIGGIGDFNGGGGNDVSKLSQSSMGASNTTTYDNYTPAQRAQLAEAGANFKVYGNITSHLVSGSFSNGATYTTAAGRGGYIDGNTTIEVGTITADGRPGGDGIAYKGSKPSNLAYSTTTKNRGELSGWDIVGGGGDPGTTWNIYIKGNTKTILNNTVARWTYGGSFSGVIEGNASNTLNSGIVDTLEGTGYTGRRVYGNGETTVNNGQVDWFLSGGGWNDLLIGGNVAVTVYDGVINASLGASYGDSSSHTINGNSNNRIFGGNFSGTPRTGSNGFSGGVTNNGRLLGNASLTLDLRNYDGEFKLPSGTNISGGNPFNSTNIVGTDTSNTITLNIYTKPGSDVLNGATIYGDGGRTASNTRSGKIMMNIQAEDSSIGNLYTTYYSNISSNQILRDVEMRIQGAKSINGISGGNATDNFTNAIVANSTNQVKMNFGENVDGTNAYQDEPISMTGLGLVNFTELTVTNGLTLMATGGDIKNGRSATAANHSTTYHQFGTIQLSKNAGIGISSANNMISGSKLTIEDEATIESPPGTGRINLSDFEVPDSKKDHLTWIKNTENDAAARAKSQGTWFGEVTSYQVLTINPVANNATPITPITFSGIEKATGKTFIGDNDVTGVNGYGIAIPGSVIDYEVEMPGIADGQGSITHDVTGVKENNAPLVIQAWGTDIAGIQVQKGRLLIPYIGSNLPILTFTPETQNTGSWFYAGQIQSSKVASATETIPEQSSSDPVDWQIPDGEYSYQVKVSYSNQAELRAQNAIITEQEAENLTKEDALDYLQAQGRPFFTDSLTEEAIAEIQKPLGSATSRKHLVSFKAGAANQSSVEQAVNLVVVKNESALASNRQFAVFAKDSRLTLGEATAITNQADLAAYTEAATIFADGRDEQLPQVAPEALESIQQTSEEELLKNVTTTYHFTENGQTAEKTVNVAIAGELTLSSVPTTIDFGAQKITTTTQTYWPDIQGDLIVKDTRGSERSPWRLTVKEQQSLSNGTDHLENTLFFVKNGEEQLLTNGEIIVEETELTENGDYHVNQDWGETANKGLKLVVPVEKQKIGEYSGTLSWQLISAPGNP</sequence>
<evidence type="ECO:0000256" key="1">
    <source>
        <dbReference type="SAM" id="MobiDB-lite"/>
    </source>
</evidence>
<feature type="chain" id="PRO_5042272711" description="WxL domain surface protein" evidence="2">
    <location>
        <begin position="21"/>
        <end position="1645"/>
    </location>
</feature>
<gene>
    <name evidence="3" type="ORF">EGM181_16035</name>
</gene>
<feature type="region of interest" description="Disordered" evidence="1">
    <location>
        <begin position="50"/>
        <end position="119"/>
    </location>
</feature>
<evidence type="ECO:0000313" key="3">
    <source>
        <dbReference type="EMBL" id="QOG28668.1"/>
    </source>
</evidence>
<feature type="signal peptide" evidence="2">
    <location>
        <begin position="1"/>
        <end position="20"/>
    </location>
</feature>
<evidence type="ECO:0000313" key="4">
    <source>
        <dbReference type="Proteomes" id="UP000516696"/>
    </source>
</evidence>
<proteinExistence type="predicted"/>
<evidence type="ECO:0008006" key="5">
    <source>
        <dbReference type="Google" id="ProtNLM"/>
    </source>
</evidence>
<dbReference type="RefSeq" id="WP_113849115.1">
    <property type="nucleotide sequence ID" value="NZ_CP050485.1"/>
</dbReference>
<feature type="compositionally biased region" description="Low complexity" evidence="1">
    <location>
        <begin position="55"/>
        <end position="69"/>
    </location>
</feature>
<dbReference type="EMBL" id="CP050485">
    <property type="protein sequence ID" value="QOG28668.1"/>
    <property type="molecule type" value="Genomic_DNA"/>
</dbReference>
<keyword evidence="2" id="KW-0732">Signal</keyword>
<reference evidence="3 4" key="1">
    <citation type="submission" date="2020-03" db="EMBL/GenBank/DDBJ databases">
        <title>Characterization of ganglioside-mimicking enterococci.</title>
        <authorList>
            <person name="Patry R.T."/>
            <person name="Nothaft H."/>
            <person name="Bridger R."/>
            <person name="Shajahan A."/>
            <person name="Huynh S."/>
            <person name="Sanchez S."/>
            <person name="Azadi P."/>
            <person name="Cooper K."/>
            <person name="Miller W.G."/>
            <person name="Parker C.T."/>
            <person name="Wells L."/>
            <person name="Szymanski C.M."/>
        </authorList>
    </citation>
    <scope>NUCLEOTIDE SEQUENCE [LARGE SCALE GENOMIC DNA]</scope>
    <source>
        <strain evidence="3 4">EGM181</strain>
    </source>
</reference>
<name>A0AAE7T0K8_ENTGA</name>
<protein>
    <recommendedName>
        <fullName evidence="5">WxL domain surface protein</fullName>
    </recommendedName>
</protein>
<dbReference type="Proteomes" id="UP000516696">
    <property type="component" value="Chromosome"/>
</dbReference>
<feature type="compositionally biased region" description="Polar residues" evidence="1">
    <location>
        <begin position="92"/>
        <end position="107"/>
    </location>
</feature>
<accession>A0AAE7T0K8</accession>
<organism evidence="3 4">
    <name type="scientific">Enterococcus gallinarum</name>
    <dbReference type="NCBI Taxonomy" id="1353"/>
    <lineage>
        <taxon>Bacteria</taxon>
        <taxon>Bacillati</taxon>
        <taxon>Bacillota</taxon>
        <taxon>Bacilli</taxon>
        <taxon>Lactobacillales</taxon>
        <taxon>Enterococcaceae</taxon>
        <taxon>Enterococcus</taxon>
    </lineage>
</organism>